<accession>A0A6G1QRN8</accession>
<dbReference type="Proteomes" id="UP000503349">
    <property type="component" value="Chromosome 21"/>
</dbReference>
<gene>
    <name evidence="1" type="ORF">EXN66_Car020845</name>
</gene>
<keyword evidence="2" id="KW-1185">Reference proteome</keyword>
<sequence length="52" mass="6035">MEVVELWDKMTSIPCSDLEEGFKILLPKIIVKRARDKCRGDFNHVVSTFPQN</sequence>
<protein>
    <submittedName>
        <fullName evidence="1">Uncharacterized protein</fullName>
    </submittedName>
</protein>
<name>A0A6G1QRN8_CHAAH</name>
<reference evidence="2" key="2">
    <citation type="submission" date="2019-02" db="EMBL/GenBank/DDBJ databases">
        <title>Opniocepnalus argus Var Kimnra genome.</title>
        <authorList>
            <person name="Zhou C."/>
            <person name="Xiao S."/>
        </authorList>
    </citation>
    <scope>NUCLEOTIDE SEQUENCE [LARGE SCALE GENOMIC DNA]</scope>
</reference>
<dbReference type="AlphaFoldDB" id="A0A6G1QRN8"/>
<reference evidence="1 2" key="1">
    <citation type="submission" date="2019-02" db="EMBL/GenBank/DDBJ databases">
        <title>Opniocepnalus argus genome.</title>
        <authorList>
            <person name="Zhou C."/>
            <person name="Xiao S."/>
        </authorList>
    </citation>
    <scope>NUCLEOTIDE SEQUENCE [LARGE SCALE GENOMIC DNA]</scope>
    <source>
        <strain evidence="1">OARG1902GOOAL</strain>
        <tissue evidence="1">Muscle</tissue>
    </source>
</reference>
<organism evidence="1 2">
    <name type="scientific">Channa argus</name>
    <name type="common">Northern snakehead</name>
    <name type="synonym">Ophicephalus argus</name>
    <dbReference type="NCBI Taxonomy" id="215402"/>
    <lineage>
        <taxon>Eukaryota</taxon>
        <taxon>Metazoa</taxon>
        <taxon>Chordata</taxon>
        <taxon>Craniata</taxon>
        <taxon>Vertebrata</taxon>
        <taxon>Euteleostomi</taxon>
        <taxon>Actinopterygii</taxon>
        <taxon>Neopterygii</taxon>
        <taxon>Teleostei</taxon>
        <taxon>Neoteleostei</taxon>
        <taxon>Acanthomorphata</taxon>
        <taxon>Anabantaria</taxon>
        <taxon>Anabantiformes</taxon>
        <taxon>Channoidei</taxon>
        <taxon>Channidae</taxon>
        <taxon>Channa</taxon>
    </lineage>
</organism>
<proteinExistence type="predicted"/>
<evidence type="ECO:0000313" key="2">
    <source>
        <dbReference type="Proteomes" id="UP000503349"/>
    </source>
</evidence>
<dbReference type="EMBL" id="CM015732">
    <property type="protein sequence ID" value="KAF3705154.1"/>
    <property type="molecule type" value="Genomic_DNA"/>
</dbReference>
<evidence type="ECO:0000313" key="1">
    <source>
        <dbReference type="EMBL" id="KAF3705154.1"/>
    </source>
</evidence>